<evidence type="ECO:0000313" key="3">
    <source>
        <dbReference type="Proteomes" id="UP001519343"/>
    </source>
</evidence>
<sequence>MSEILSVWTTSRALGLSAYLLFFLSMATGMMQSMKGLLPKYRAALHVTHQSASWFAWIFTLAHAWVLIYDSYVGFTLQDLFIPFYSKYETWAMTAGILGFYLMLILILSTDLMKKIGKKWWRSIHSLSFLGFALSLGHGLLFSAKAGTPVNNLYVLTFSILIVMGLYRYFHAKRLANQK</sequence>
<feature type="transmembrane region" description="Helical" evidence="1">
    <location>
        <begin position="88"/>
        <end position="108"/>
    </location>
</feature>
<comment type="caution">
    <text evidence="2">The sequence shown here is derived from an EMBL/GenBank/DDBJ whole genome shotgun (WGS) entry which is preliminary data.</text>
</comment>
<gene>
    <name evidence="2" type="ORF">J2Z37_001009</name>
</gene>
<reference evidence="2 3" key="1">
    <citation type="submission" date="2021-03" db="EMBL/GenBank/DDBJ databases">
        <title>Genomic Encyclopedia of Type Strains, Phase IV (KMG-IV): sequencing the most valuable type-strain genomes for metagenomic binning, comparative biology and taxonomic classification.</title>
        <authorList>
            <person name="Goeker M."/>
        </authorList>
    </citation>
    <scope>NUCLEOTIDE SEQUENCE [LARGE SCALE GENOMIC DNA]</scope>
    <source>
        <strain evidence="2 3">DSM 24738</strain>
    </source>
</reference>
<keyword evidence="1" id="KW-1133">Transmembrane helix</keyword>
<evidence type="ECO:0000256" key="1">
    <source>
        <dbReference type="SAM" id="Phobius"/>
    </source>
</evidence>
<dbReference type="Proteomes" id="UP001519343">
    <property type="component" value="Unassembled WGS sequence"/>
</dbReference>
<feature type="transmembrane region" description="Helical" evidence="1">
    <location>
        <begin position="12"/>
        <end position="31"/>
    </location>
</feature>
<protein>
    <submittedName>
        <fullName evidence="2">DMSO/TMAO reductase YedYZ heme-binding membrane subunit</fullName>
    </submittedName>
</protein>
<organism evidence="2 3">
    <name type="scientific">Ammoniphilus resinae</name>
    <dbReference type="NCBI Taxonomy" id="861532"/>
    <lineage>
        <taxon>Bacteria</taxon>
        <taxon>Bacillati</taxon>
        <taxon>Bacillota</taxon>
        <taxon>Bacilli</taxon>
        <taxon>Bacillales</taxon>
        <taxon>Paenibacillaceae</taxon>
        <taxon>Aneurinibacillus group</taxon>
        <taxon>Ammoniphilus</taxon>
    </lineage>
</organism>
<dbReference type="EMBL" id="JAGGKT010000002">
    <property type="protein sequence ID" value="MBP1931012.1"/>
    <property type="molecule type" value="Genomic_DNA"/>
</dbReference>
<feature type="transmembrane region" description="Helical" evidence="1">
    <location>
        <begin position="52"/>
        <end position="68"/>
    </location>
</feature>
<keyword evidence="3" id="KW-1185">Reference proteome</keyword>
<dbReference type="RefSeq" id="WP_209809115.1">
    <property type="nucleotide sequence ID" value="NZ_JAGGKT010000002.1"/>
</dbReference>
<feature type="transmembrane region" description="Helical" evidence="1">
    <location>
        <begin position="153"/>
        <end position="170"/>
    </location>
</feature>
<proteinExistence type="predicted"/>
<keyword evidence="1" id="KW-0472">Membrane</keyword>
<accession>A0ABS4GLR1</accession>
<keyword evidence="1" id="KW-0812">Transmembrane</keyword>
<feature type="transmembrane region" description="Helical" evidence="1">
    <location>
        <begin position="120"/>
        <end position="141"/>
    </location>
</feature>
<name>A0ABS4GLR1_9BACL</name>
<evidence type="ECO:0000313" key="2">
    <source>
        <dbReference type="EMBL" id="MBP1931012.1"/>
    </source>
</evidence>